<dbReference type="RefSeq" id="WP_012492801.1">
    <property type="nucleotide sequence ID" value="NZ_CABVPP010000035.1"/>
</dbReference>
<sequence>MIDFAEEQIAARELRNTACHEAGHKMLYERFGGAGDAVVWKNENGNPDESAWLGQFRPRTCPELMRKAALNHGFAAPKLPANWKMLVGMAGMLADEILSGETDDTGAMADSLFCRISFGEASASDLALMGVTDIDSCGLSYDVVDEVVRMLREGWPVVQEEAEYLIKSAAS</sequence>
<evidence type="ECO:0000313" key="1">
    <source>
        <dbReference type="EMBL" id="VWB88834.1"/>
    </source>
</evidence>
<proteinExistence type="predicted"/>
<name>A0A6P2NB61_9BURK</name>
<dbReference type="EMBL" id="CABVPP010000035">
    <property type="protein sequence ID" value="VWB88834.1"/>
    <property type="molecule type" value="Genomic_DNA"/>
</dbReference>
<gene>
    <name evidence="1" type="ORF">BPS26883_04275</name>
</gene>
<dbReference type="GeneID" id="93171316"/>
<organism evidence="1 2">
    <name type="scientific">Burkholderia pseudomultivorans</name>
    <dbReference type="NCBI Taxonomy" id="1207504"/>
    <lineage>
        <taxon>Bacteria</taxon>
        <taxon>Pseudomonadati</taxon>
        <taxon>Pseudomonadota</taxon>
        <taxon>Betaproteobacteria</taxon>
        <taxon>Burkholderiales</taxon>
        <taxon>Burkholderiaceae</taxon>
        <taxon>Burkholderia</taxon>
        <taxon>Burkholderia cepacia complex</taxon>
    </lineage>
</organism>
<dbReference type="Proteomes" id="UP000494162">
    <property type="component" value="Unassembled WGS sequence"/>
</dbReference>
<evidence type="ECO:0000313" key="2">
    <source>
        <dbReference type="Proteomes" id="UP000494162"/>
    </source>
</evidence>
<reference evidence="1 2" key="1">
    <citation type="submission" date="2019-09" db="EMBL/GenBank/DDBJ databases">
        <authorList>
            <person name="Depoorter E."/>
        </authorList>
    </citation>
    <scope>NUCLEOTIDE SEQUENCE [LARGE SCALE GENOMIC DNA]</scope>
    <source>
        <strain evidence="1">LMG 26883</strain>
    </source>
</reference>
<accession>A0A6P2NB61</accession>
<protein>
    <recommendedName>
        <fullName evidence="3">Peptidase M41 domain-containing protein</fullName>
    </recommendedName>
</protein>
<dbReference type="AlphaFoldDB" id="A0A6P2NB61"/>
<evidence type="ECO:0008006" key="3">
    <source>
        <dbReference type="Google" id="ProtNLM"/>
    </source>
</evidence>